<evidence type="ECO:0000256" key="1">
    <source>
        <dbReference type="SAM" id="MobiDB-lite"/>
    </source>
</evidence>
<dbReference type="EMBL" id="QXFZ01009235">
    <property type="protein sequence ID" value="KAE9054891.1"/>
    <property type="molecule type" value="Genomic_DNA"/>
</dbReference>
<evidence type="ECO:0000313" key="5">
    <source>
        <dbReference type="Proteomes" id="UP000441208"/>
    </source>
</evidence>
<gene>
    <name evidence="3" type="ORF">PF001_g32797</name>
    <name evidence="2" type="ORF">PF007_g32496</name>
</gene>
<evidence type="ECO:0000313" key="2">
    <source>
        <dbReference type="EMBL" id="KAE9054891.1"/>
    </source>
</evidence>
<feature type="compositionally biased region" description="Basic and acidic residues" evidence="1">
    <location>
        <begin position="22"/>
        <end position="32"/>
    </location>
</feature>
<dbReference type="Proteomes" id="UP000437068">
    <property type="component" value="Unassembled WGS sequence"/>
</dbReference>
<protein>
    <submittedName>
        <fullName evidence="3">Uncharacterized protein</fullName>
    </submittedName>
</protein>
<dbReference type="AlphaFoldDB" id="A0A6A4AQ22"/>
<name>A0A6A4AQ22_9STRA</name>
<evidence type="ECO:0000313" key="4">
    <source>
        <dbReference type="Proteomes" id="UP000437068"/>
    </source>
</evidence>
<evidence type="ECO:0000313" key="3">
    <source>
        <dbReference type="EMBL" id="KAE9260168.1"/>
    </source>
</evidence>
<sequence length="57" mass="6191">MRREESEAIVTNEVVRGPGVKQRAERTLRAGDVETDEDQSRVAVRGGGIEVCVKHGG</sequence>
<proteinExistence type="predicted"/>
<dbReference type="Proteomes" id="UP000441208">
    <property type="component" value="Unassembled WGS sequence"/>
</dbReference>
<feature type="region of interest" description="Disordered" evidence="1">
    <location>
        <begin position="1"/>
        <end position="41"/>
    </location>
</feature>
<reference evidence="4 5" key="1">
    <citation type="submission" date="2018-08" db="EMBL/GenBank/DDBJ databases">
        <title>Genomic investigation of the strawberry pathogen Phytophthora fragariae indicates pathogenicity is determined by transcriptional variation in three key races.</title>
        <authorList>
            <person name="Adams T.M."/>
            <person name="Armitage A.D."/>
            <person name="Sobczyk M.K."/>
            <person name="Bates H.J."/>
            <person name="Dunwell J.M."/>
            <person name="Nellist C.F."/>
            <person name="Harrison R.J."/>
        </authorList>
    </citation>
    <scope>NUCLEOTIDE SEQUENCE [LARGE SCALE GENOMIC DNA]</scope>
    <source>
        <strain evidence="3 4">A4</strain>
        <strain evidence="2 5">NOV-71</strain>
    </source>
</reference>
<accession>A0A6A4AQ22</accession>
<comment type="caution">
    <text evidence="3">The sequence shown here is derived from an EMBL/GenBank/DDBJ whole genome shotgun (WGS) entry which is preliminary data.</text>
</comment>
<organism evidence="3 4">
    <name type="scientific">Phytophthora fragariae</name>
    <dbReference type="NCBI Taxonomy" id="53985"/>
    <lineage>
        <taxon>Eukaryota</taxon>
        <taxon>Sar</taxon>
        <taxon>Stramenopiles</taxon>
        <taxon>Oomycota</taxon>
        <taxon>Peronosporomycetes</taxon>
        <taxon>Peronosporales</taxon>
        <taxon>Peronosporaceae</taxon>
        <taxon>Phytophthora</taxon>
    </lineage>
</organism>
<dbReference type="EMBL" id="QXGE01009979">
    <property type="protein sequence ID" value="KAE9260168.1"/>
    <property type="molecule type" value="Genomic_DNA"/>
</dbReference>